<dbReference type="GeneTree" id="ENSGT01030000234575"/>
<dbReference type="PROSITE" id="PS00615">
    <property type="entry name" value="C_TYPE_LECTIN_1"/>
    <property type="match status" value="1"/>
</dbReference>
<evidence type="ECO:0000313" key="6">
    <source>
        <dbReference type="Proteomes" id="UP000261360"/>
    </source>
</evidence>
<feature type="domain" description="C-type lectin" evidence="4">
    <location>
        <begin position="75"/>
        <end position="194"/>
    </location>
</feature>
<dbReference type="SMART" id="SM00034">
    <property type="entry name" value="CLECT"/>
    <property type="match status" value="1"/>
</dbReference>
<proteinExistence type="predicted"/>
<sequence length="207" mass="24403">MTFLRKIMSRLTDNEHKLVALLLCIIKFLLTMIIVMYQNTKANSWILHRDDKSVLCCNLFKDQPCQKCEGGWEQDGGQCYFFSISRSSWEDSRNECKRRGGDLVKIDSREEQSFLKNRLQKMDNRDKFWIGLTDSAVEGEWLWVDGSQLSKSFWFWQEPDNWRLENPDGEDCARMGEGWWWDKSCKAPQKSICEKQEEMGRTAVTCV</sequence>
<dbReference type="InterPro" id="IPR001304">
    <property type="entry name" value="C-type_lectin-like"/>
</dbReference>
<keyword evidence="6" id="KW-1185">Reference proteome</keyword>
<keyword evidence="3" id="KW-0812">Transmembrane</keyword>
<keyword evidence="3" id="KW-1133">Transmembrane helix</keyword>
<keyword evidence="2" id="KW-1015">Disulfide bond</keyword>
<evidence type="ECO:0000256" key="1">
    <source>
        <dbReference type="ARBA" id="ARBA00022734"/>
    </source>
</evidence>
<dbReference type="InterPro" id="IPR018378">
    <property type="entry name" value="C-type_lectin_CS"/>
</dbReference>
<dbReference type="InterPro" id="IPR016187">
    <property type="entry name" value="CTDL_fold"/>
</dbReference>
<dbReference type="Ensembl" id="ENSSLDT00000024876.1">
    <property type="protein sequence ID" value="ENSSLDP00000024111.1"/>
    <property type="gene ID" value="ENSSLDG00000018789.1"/>
</dbReference>
<dbReference type="CDD" id="cd03590">
    <property type="entry name" value="CLECT_DC-SIGN_like"/>
    <property type="match status" value="1"/>
</dbReference>
<keyword evidence="3" id="KW-0472">Membrane</keyword>
<name>A0A3B4Y7V5_SERLL</name>
<evidence type="ECO:0000259" key="4">
    <source>
        <dbReference type="PROSITE" id="PS50041"/>
    </source>
</evidence>
<reference evidence="5" key="2">
    <citation type="submission" date="2025-09" db="UniProtKB">
        <authorList>
            <consortium name="Ensembl"/>
        </authorList>
    </citation>
    <scope>IDENTIFICATION</scope>
</reference>
<reference evidence="5" key="1">
    <citation type="submission" date="2025-08" db="UniProtKB">
        <authorList>
            <consortium name="Ensembl"/>
        </authorList>
    </citation>
    <scope>IDENTIFICATION</scope>
</reference>
<dbReference type="InterPro" id="IPR050111">
    <property type="entry name" value="C-type_lectin/snaclec_domain"/>
</dbReference>
<evidence type="ECO:0000313" key="5">
    <source>
        <dbReference type="Ensembl" id="ENSSLDP00000024111.1"/>
    </source>
</evidence>
<feature type="transmembrane region" description="Helical" evidence="3">
    <location>
        <begin position="18"/>
        <end position="37"/>
    </location>
</feature>
<dbReference type="AlphaFoldDB" id="A0A3B4Y7V5"/>
<protein>
    <recommendedName>
        <fullName evidence="4">C-type lectin domain-containing protein</fullName>
    </recommendedName>
</protein>
<dbReference type="SUPFAM" id="SSF56436">
    <property type="entry name" value="C-type lectin-like"/>
    <property type="match status" value="1"/>
</dbReference>
<dbReference type="PANTHER" id="PTHR22803">
    <property type="entry name" value="MANNOSE, PHOSPHOLIPASE, LECTIN RECEPTOR RELATED"/>
    <property type="match status" value="1"/>
</dbReference>
<keyword evidence="1" id="KW-0430">Lectin</keyword>
<evidence type="ECO:0000256" key="2">
    <source>
        <dbReference type="ARBA" id="ARBA00023157"/>
    </source>
</evidence>
<dbReference type="Gene3D" id="3.10.100.10">
    <property type="entry name" value="Mannose-Binding Protein A, subunit A"/>
    <property type="match status" value="1"/>
</dbReference>
<organism evidence="5 6">
    <name type="scientific">Seriola lalandi dorsalis</name>
    <dbReference type="NCBI Taxonomy" id="1841481"/>
    <lineage>
        <taxon>Eukaryota</taxon>
        <taxon>Metazoa</taxon>
        <taxon>Chordata</taxon>
        <taxon>Craniata</taxon>
        <taxon>Vertebrata</taxon>
        <taxon>Euteleostomi</taxon>
        <taxon>Actinopterygii</taxon>
        <taxon>Neopterygii</taxon>
        <taxon>Teleostei</taxon>
        <taxon>Neoteleostei</taxon>
        <taxon>Acanthomorphata</taxon>
        <taxon>Carangaria</taxon>
        <taxon>Carangiformes</taxon>
        <taxon>Carangidae</taxon>
        <taxon>Seriola</taxon>
    </lineage>
</organism>
<evidence type="ECO:0000256" key="3">
    <source>
        <dbReference type="SAM" id="Phobius"/>
    </source>
</evidence>
<dbReference type="Proteomes" id="UP000261360">
    <property type="component" value="Unplaced"/>
</dbReference>
<dbReference type="GO" id="GO:0030246">
    <property type="term" value="F:carbohydrate binding"/>
    <property type="evidence" value="ECO:0007669"/>
    <property type="project" value="UniProtKB-KW"/>
</dbReference>
<dbReference type="InterPro" id="IPR033989">
    <property type="entry name" value="CD209-like_CTLD"/>
</dbReference>
<dbReference type="PROSITE" id="PS50041">
    <property type="entry name" value="C_TYPE_LECTIN_2"/>
    <property type="match status" value="1"/>
</dbReference>
<dbReference type="InterPro" id="IPR016186">
    <property type="entry name" value="C-type_lectin-like/link_sf"/>
</dbReference>
<accession>A0A3B4Y7V5</accession>
<dbReference type="Pfam" id="PF00059">
    <property type="entry name" value="Lectin_C"/>
    <property type="match status" value="1"/>
</dbReference>